<reference evidence="1" key="1">
    <citation type="journal article" date="2014" name="Genome Announc.">
        <title>Draft genome sequence of Rhodosporidium toruloides CECT1137, an oleaginous yeast of biotechnological interest.</title>
        <authorList>
            <person name="Morin N."/>
            <person name="Calcas X."/>
            <person name="Devillers H."/>
            <person name="Durrens P."/>
            <person name="Sherman D.J."/>
            <person name="Nicaud J.-M."/>
            <person name="Neuveglise C."/>
        </authorList>
    </citation>
    <scope>NUCLEOTIDE SEQUENCE</scope>
    <source>
        <strain evidence="1">CECT1137</strain>
    </source>
</reference>
<gene>
    <name evidence="1" type="ORF">RHTO0S_01e05248g</name>
</gene>
<sequence>MPKGLSYPSFERAVGELCPGGRSSLAYTNQGRLWKDGFFSVASKTWFLALSRAPDFGARSEDIRARLKSDRLHVQRVADSVVDEPDGLTFALFAETLIGKKAYDQAVGVGEEKDDPQRLGIEYGKLITDAAVGPTSNQLDSNLSAMRSLAEADGHDWYHATWPELQDKWIYLSSTQRSFVIRRCQHALKHLDTYKFVDKLSTQELVRHLPTAATLLGAWPLIEKHDRLHDCPTCAAEYAHIQHALGHPTSSRFFPRARSAAARQMRAF</sequence>
<accession>A0A061AK50</accession>
<proteinExistence type="predicted"/>
<name>A0A061AK50_RHOTO</name>
<protein>
    <submittedName>
        <fullName evidence="1">RHTO0S01e05248g1_1</fullName>
    </submittedName>
</protein>
<dbReference type="OrthoDB" id="10294697at2759"/>
<organism evidence="1">
    <name type="scientific">Rhodotorula toruloides</name>
    <name type="common">Yeast</name>
    <name type="synonym">Rhodosporidium toruloides</name>
    <dbReference type="NCBI Taxonomy" id="5286"/>
    <lineage>
        <taxon>Eukaryota</taxon>
        <taxon>Fungi</taxon>
        <taxon>Dikarya</taxon>
        <taxon>Basidiomycota</taxon>
        <taxon>Pucciniomycotina</taxon>
        <taxon>Microbotryomycetes</taxon>
        <taxon>Sporidiobolales</taxon>
        <taxon>Sporidiobolaceae</taxon>
        <taxon>Rhodotorula</taxon>
    </lineage>
</organism>
<dbReference type="EMBL" id="LK052936">
    <property type="protein sequence ID" value="CDR35703.1"/>
    <property type="molecule type" value="Genomic_DNA"/>
</dbReference>
<evidence type="ECO:0000313" key="1">
    <source>
        <dbReference type="EMBL" id="CDR35703.1"/>
    </source>
</evidence>
<dbReference type="AlphaFoldDB" id="A0A061AK50"/>